<protein>
    <submittedName>
        <fullName evidence="1">DNA polymerase III, chi subunit</fullName>
    </submittedName>
</protein>
<dbReference type="GO" id="GO:0032298">
    <property type="term" value="P:positive regulation of DNA-templated DNA replication initiation"/>
    <property type="evidence" value="ECO:0007669"/>
    <property type="project" value="TreeGrafter"/>
</dbReference>
<dbReference type="PANTHER" id="PTHR38767">
    <property type="entry name" value="DNA POLYMERASE III SUBUNIT CHI"/>
    <property type="match status" value="1"/>
</dbReference>
<keyword evidence="2" id="KW-1185">Reference proteome</keyword>
<name>A0A1N7NHN4_9PROT</name>
<dbReference type="InterPro" id="IPR036768">
    <property type="entry name" value="PolIII_chi_sf"/>
</dbReference>
<dbReference type="Gene3D" id="3.40.50.10110">
    <property type="entry name" value="DNA polymerase III subunit chi"/>
    <property type="match status" value="1"/>
</dbReference>
<dbReference type="GO" id="GO:0003887">
    <property type="term" value="F:DNA-directed DNA polymerase activity"/>
    <property type="evidence" value="ECO:0007669"/>
    <property type="project" value="InterPro"/>
</dbReference>
<dbReference type="Pfam" id="PF04364">
    <property type="entry name" value="DNA_pol3_chi"/>
    <property type="match status" value="1"/>
</dbReference>
<dbReference type="GO" id="GO:0003677">
    <property type="term" value="F:DNA binding"/>
    <property type="evidence" value="ECO:0007669"/>
    <property type="project" value="InterPro"/>
</dbReference>
<evidence type="ECO:0000313" key="2">
    <source>
        <dbReference type="Proteomes" id="UP000185678"/>
    </source>
</evidence>
<dbReference type="InterPro" id="IPR007459">
    <property type="entry name" value="DNA_pol3_chi"/>
</dbReference>
<organism evidence="1 2">
    <name type="scientific">Insolitispirillum peregrinum</name>
    <dbReference type="NCBI Taxonomy" id="80876"/>
    <lineage>
        <taxon>Bacteria</taxon>
        <taxon>Pseudomonadati</taxon>
        <taxon>Pseudomonadota</taxon>
        <taxon>Alphaproteobacteria</taxon>
        <taxon>Rhodospirillales</taxon>
        <taxon>Novispirillaceae</taxon>
        <taxon>Insolitispirillum</taxon>
    </lineage>
</organism>
<dbReference type="STRING" id="80876.SAMN05421779_105127"/>
<proteinExistence type="predicted"/>
<accession>A0A1N7NHN4</accession>
<dbReference type="RefSeq" id="WP_076401060.1">
    <property type="nucleotide sequence ID" value="NZ_FTOA01000005.1"/>
</dbReference>
<dbReference type="Proteomes" id="UP000185678">
    <property type="component" value="Unassembled WGS sequence"/>
</dbReference>
<dbReference type="AlphaFoldDB" id="A0A1N7NHN4"/>
<dbReference type="SUPFAM" id="SSF102400">
    <property type="entry name" value="DNA polymerase III chi subunit"/>
    <property type="match status" value="1"/>
</dbReference>
<dbReference type="NCBIfam" id="NF004347">
    <property type="entry name" value="PRK05728.1-4"/>
    <property type="match status" value="1"/>
</dbReference>
<dbReference type="PANTHER" id="PTHR38767:SF1">
    <property type="entry name" value="DNA POLYMERASE III SUBUNIT CHI"/>
    <property type="match status" value="1"/>
</dbReference>
<reference evidence="1 2" key="1">
    <citation type="submission" date="2017-01" db="EMBL/GenBank/DDBJ databases">
        <authorList>
            <person name="Mah S.A."/>
            <person name="Swanson W.J."/>
            <person name="Moy G.W."/>
            <person name="Vacquier V.D."/>
        </authorList>
    </citation>
    <scope>NUCLEOTIDE SEQUENCE [LARGE SCALE GENOMIC DNA]</scope>
    <source>
        <strain evidence="1 2">DSM 11589</strain>
    </source>
</reference>
<sequence length="161" mass="18372">MPRSDFYHLLRFRLEEALPRLLERVLASGQRAVVVAGSAERVEDLTLMLWDQRDLWIPHGSARDGYASDQPVWLTDDPQDCPNGAQVLVLCDGMDSPLATEMARTLDLFNGHDEAAVMAARERWKARLAAGFSLYYWRQDEAGRWTEQARRVPEEDAVKEV</sequence>
<evidence type="ECO:0000313" key="1">
    <source>
        <dbReference type="EMBL" id="SIS97822.1"/>
    </source>
</evidence>
<gene>
    <name evidence="1" type="ORF">SAMN05421779_105127</name>
</gene>
<dbReference type="OrthoDB" id="9795973at2"/>
<dbReference type="GO" id="GO:0006260">
    <property type="term" value="P:DNA replication"/>
    <property type="evidence" value="ECO:0007669"/>
    <property type="project" value="InterPro"/>
</dbReference>
<dbReference type="EMBL" id="FTOA01000005">
    <property type="protein sequence ID" value="SIS97822.1"/>
    <property type="molecule type" value="Genomic_DNA"/>
</dbReference>